<protein>
    <submittedName>
        <fullName evidence="1">Uncharacterized protein</fullName>
    </submittedName>
</protein>
<evidence type="ECO:0000313" key="1">
    <source>
        <dbReference type="EMBL" id="KAF2753385.1"/>
    </source>
</evidence>
<gene>
    <name evidence="1" type="ORF">EJ05DRAFT_213288</name>
</gene>
<dbReference type="GeneID" id="54480899"/>
<accession>A0A6A6VTA8</accession>
<evidence type="ECO:0000313" key="2">
    <source>
        <dbReference type="Proteomes" id="UP000799437"/>
    </source>
</evidence>
<organism evidence="1 2">
    <name type="scientific">Pseudovirgaria hyperparasitica</name>
    <dbReference type="NCBI Taxonomy" id="470096"/>
    <lineage>
        <taxon>Eukaryota</taxon>
        <taxon>Fungi</taxon>
        <taxon>Dikarya</taxon>
        <taxon>Ascomycota</taxon>
        <taxon>Pezizomycotina</taxon>
        <taxon>Dothideomycetes</taxon>
        <taxon>Dothideomycetes incertae sedis</taxon>
        <taxon>Acrospermales</taxon>
        <taxon>Acrospermaceae</taxon>
        <taxon>Pseudovirgaria</taxon>
    </lineage>
</organism>
<sequence length="303" mass="34051">MTSTYSTPHGASPFVIRPEVVDIINDSRGFQILRSYLAGTQDHILCEEHFECSEETYEEWILHRDIIHAVVMPVVQLFNRAADLAQAALCSTTPDDWELAFRDDARDAFLSLQCFLEDEGDWCHSEGCPACVVSTTLSSDTHIRFVIAAVLLSESMPVSSESVTLPQLSFFLGVMRSAMLDDPLWGASFSEHLYSRAEQFSTGMRAMIEQCKELEALVLSPANSPVRTSHKMDFSNVLQKDDGTIKVSPSELAKRQAKLRQEEEAYLQMLAHQCWGHVALPRKLRLMMKPNAISHKRSLTCPV</sequence>
<name>A0A6A6VTA8_9PEZI</name>
<dbReference type="EMBL" id="ML996584">
    <property type="protein sequence ID" value="KAF2753385.1"/>
    <property type="molecule type" value="Genomic_DNA"/>
</dbReference>
<reference evidence="1" key="1">
    <citation type="journal article" date="2020" name="Stud. Mycol.">
        <title>101 Dothideomycetes genomes: a test case for predicting lifestyles and emergence of pathogens.</title>
        <authorList>
            <person name="Haridas S."/>
            <person name="Albert R."/>
            <person name="Binder M."/>
            <person name="Bloem J."/>
            <person name="Labutti K."/>
            <person name="Salamov A."/>
            <person name="Andreopoulos B."/>
            <person name="Baker S."/>
            <person name="Barry K."/>
            <person name="Bills G."/>
            <person name="Bluhm B."/>
            <person name="Cannon C."/>
            <person name="Castanera R."/>
            <person name="Culley D."/>
            <person name="Daum C."/>
            <person name="Ezra D."/>
            <person name="Gonzalez J."/>
            <person name="Henrissat B."/>
            <person name="Kuo A."/>
            <person name="Liang C."/>
            <person name="Lipzen A."/>
            <person name="Lutzoni F."/>
            <person name="Magnuson J."/>
            <person name="Mondo S."/>
            <person name="Nolan M."/>
            <person name="Ohm R."/>
            <person name="Pangilinan J."/>
            <person name="Park H.-J."/>
            <person name="Ramirez L."/>
            <person name="Alfaro M."/>
            <person name="Sun H."/>
            <person name="Tritt A."/>
            <person name="Yoshinaga Y."/>
            <person name="Zwiers L.-H."/>
            <person name="Turgeon B."/>
            <person name="Goodwin S."/>
            <person name="Spatafora J."/>
            <person name="Crous P."/>
            <person name="Grigoriev I."/>
        </authorList>
    </citation>
    <scope>NUCLEOTIDE SEQUENCE</scope>
    <source>
        <strain evidence="1">CBS 121739</strain>
    </source>
</reference>
<dbReference type="AlphaFoldDB" id="A0A6A6VTA8"/>
<keyword evidence="2" id="KW-1185">Reference proteome</keyword>
<proteinExistence type="predicted"/>
<dbReference type="OrthoDB" id="5272500at2759"/>
<dbReference type="Proteomes" id="UP000799437">
    <property type="component" value="Unassembled WGS sequence"/>
</dbReference>
<dbReference type="RefSeq" id="XP_033595836.1">
    <property type="nucleotide sequence ID" value="XM_033739845.1"/>
</dbReference>